<dbReference type="EMBL" id="CM042015">
    <property type="protein sequence ID" value="KAI3709316.1"/>
    <property type="molecule type" value="Genomic_DNA"/>
</dbReference>
<sequence>MLFVYLNRRFLNNVFKIGLNHGLFGGDKQLINVFYVHGNCNSILYLQVSYERVNETRVARIWGNDESTTGWEKWEKIQSDAWK</sequence>
<comment type="caution">
    <text evidence="1">The sequence shown here is derived from an EMBL/GenBank/DDBJ whole genome shotgun (WGS) entry which is preliminary data.</text>
</comment>
<proteinExistence type="predicted"/>
<keyword evidence="2" id="KW-1185">Reference proteome</keyword>
<dbReference type="Proteomes" id="UP001055811">
    <property type="component" value="Linkage Group LG07"/>
</dbReference>
<protein>
    <submittedName>
        <fullName evidence="1">Uncharacterized protein</fullName>
    </submittedName>
</protein>
<reference evidence="2" key="1">
    <citation type="journal article" date="2022" name="Mol. Ecol. Resour.">
        <title>The genomes of chicory, endive, great burdock and yacon provide insights into Asteraceae palaeo-polyploidization history and plant inulin production.</title>
        <authorList>
            <person name="Fan W."/>
            <person name="Wang S."/>
            <person name="Wang H."/>
            <person name="Wang A."/>
            <person name="Jiang F."/>
            <person name="Liu H."/>
            <person name="Zhao H."/>
            <person name="Xu D."/>
            <person name="Zhang Y."/>
        </authorList>
    </citation>
    <scope>NUCLEOTIDE SEQUENCE [LARGE SCALE GENOMIC DNA]</scope>
    <source>
        <strain evidence="2">cv. Punajuju</strain>
    </source>
</reference>
<reference evidence="1 2" key="2">
    <citation type="journal article" date="2022" name="Mol. Ecol. Resour.">
        <title>The genomes of chicory, endive, great burdock and yacon provide insights into Asteraceae paleo-polyploidization history and plant inulin production.</title>
        <authorList>
            <person name="Fan W."/>
            <person name="Wang S."/>
            <person name="Wang H."/>
            <person name="Wang A."/>
            <person name="Jiang F."/>
            <person name="Liu H."/>
            <person name="Zhao H."/>
            <person name="Xu D."/>
            <person name="Zhang Y."/>
        </authorList>
    </citation>
    <scope>NUCLEOTIDE SEQUENCE [LARGE SCALE GENOMIC DNA]</scope>
    <source>
        <strain evidence="2">cv. Punajuju</strain>
        <tissue evidence="1">Leaves</tissue>
    </source>
</reference>
<evidence type="ECO:0000313" key="1">
    <source>
        <dbReference type="EMBL" id="KAI3709316.1"/>
    </source>
</evidence>
<evidence type="ECO:0000313" key="2">
    <source>
        <dbReference type="Proteomes" id="UP001055811"/>
    </source>
</evidence>
<name>A0ACB9AII1_CICIN</name>
<gene>
    <name evidence="1" type="ORF">L2E82_39076</name>
</gene>
<organism evidence="1 2">
    <name type="scientific">Cichorium intybus</name>
    <name type="common">Chicory</name>
    <dbReference type="NCBI Taxonomy" id="13427"/>
    <lineage>
        <taxon>Eukaryota</taxon>
        <taxon>Viridiplantae</taxon>
        <taxon>Streptophyta</taxon>
        <taxon>Embryophyta</taxon>
        <taxon>Tracheophyta</taxon>
        <taxon>Spermatophyta</taxon>
        <taxon>Magnoliopsida</taxon>
        <taxon>eudicotyledons</taxon>
        <taxon>Gunneridae</taxon>
        <taxon>Pentapetalae</taxon>
        <taxon>asterids</taxon>
        <taxon>campanulids</taxon>
        <taxon>Asterales</taxon>
        <taxon>Asteraceae</taxon>
        <taxon>Cichorioideae</taxon>
        <taxon>Cichorieae</taxon>
        <taxon>Cichoriinae</taxon>
        <taxon>Cichorium</taxon>
    </lineage>
</organism>
<accession>A0ACB9AII1</accession>